<dbReference type="Proteomes" id="UP000701853">
    <property type="component" value="Chromosome 1"/>
</dbReference>
<evidence type="ECO:0000313" key="1">
    <source>
        <dbReference type="EMBL" id="KAG8502572.1"/>
    </source>
</evidence>
<comment type="caution">
    <text evidence="1">The sequence shown here is derived from an EMBL/GenBank/DDBJ whole genome shotgun (WGS) entry which is preliminary data.</text>
</comment>
<dbReference type="OrthoDB" id="413760at2759"/>
<accession>A0A8J5ZNG6</accession>
<sequence length="104" mass="11651">MADEKFYRSLVGSLIYLTNTRPDIVQPVSVLSRFMSKPSKIHYAAAKRVLKDWAGSVKDRRSTSSYLFCLGSKLISWSSRKQNTVALSSAKAKYAAATRRGMQN</sequence>
<dbReference type="AlphaFoldDB" id="A0A8J5ZNG6"/>
<protein>
    <submittedName>
        <fullName evidence="1">Uncharacterized protein</fullName>
    </submittedName>
</protein>
<gene>
    <name evidence="1" type="ORF">CXB51_001119</name>
</gene>
<organism evidence="1 2">
    <name type="scientific">Gossypium anomalum</name>
    <dbReference type="NCBI Taxonomy" id="47600"/>
    <lineage>
        <taxon>Eukaryota</taxon>
        <taxon>Viridiplantae</taxon>
        <taxon>Streptophyta</taxon>
        <taxon>Embryophyta</taxon>
        <taxon>Tracheophyta</taxon>
        <taxon>Spermatophyta</taxon>
        <taxon>Magnoliopsida</taxon>
        <taxon>eudicotyledons</taxon>
        <taxon>Gunneridae</taxon>
        <taxon>Pentapetalae</taxon>
        <taxon>rosids</taxon>
        <taxon>malvids</taxon>
        <taxon>Malvales</taxon>
        <taxon>Malvaceae</taxon>
        <taxon>Malvoideae</taxon>
        <taxon>Gossypium</taxon>
    </lineage>
</organism>
<keyword evidence="2" id="KW-1185">Reference proteome</keyword>
<evidence type="ECO:0000313" key="2">
    <source>
        <dbReference type="Proteomes" id="UP000701853"/>
    </source>
</evidence>
<name>A0A8J5ZNG6_9ROSI</name>
<dbReference type="PANTHER" id="PTHR11439">
    <property type="entry name" value="GAG-POL-RELATED RETROTRANSPOSON"/>
    <property type="match status" value="1"/>
</dbReference>
<proteinExistence type="predicted"/>
<reference evidence="1 2" key="1">
    <citation type="journal article" date="2021" name="bioRxiv">
        <title>The Gossypium anomalum genome as a resource for cotton improvement and evolutionary analysis of hybrid incompatibility.</title>
        <authorList>
            <person name="Grover C.E."/>
            <person name="Yuan D."/>
            <person name="Arick M.A."/>
            <person name="Miller E.R."/>
            <person name="Hu G."/>
            <person name="Peterson D.G."/>
            <person name="Wendel J.F."/>
            <person name="Udall J.A."/>
        </authorList>
    </citation>
    <scope>NUCLEOTIDE SEQUENCE [LARGE SCALE GENOMIC DNA]</scope>
    <source>
        <strain evidence="1">JFW-Udall</strain>
        <tissue evidence="1">Leaf</tissue>
    </source>
</reference>
<dbReference type="PANTHER" id="PTHR11439:SF483">
    <property type="entry name" value="PEPTIDE SYNTHASE GLIP-LIKE, PUTATIVE (AFU_ORTHOLOGUE AFUA_3G12920)-RELATED"/>
    <property type="match status" value="1"/>
</dbReference>
<dbReference type="EMBL" id="JAHUZN010000001">
    <property type="protein sequence ID" value="KAG8502572.1"/>
    <property type="molecule type" value="Genomic_DNA"/>
</dbReference>